<sequence length="272" mass="29216">MEAAAHCVGLVPCLTKKAPFSLPRGCAKDALNPSSAFIRFDFRAAKRILPAPVAISVLDEGKTSGLTSFRWTSALPLNKAVTSCFAQGMDEDIITDSDLDSGSGGDSTKKQPDLPTKCAEYHIETLRRILDMKDAVEKLELARSEAKKSGERLKEEEVALEEAEKQSEAAQAALKEPEVAGSWILNLLATKGQDLPNDFCSIASKAACDQLELARSNANNATLRLQAAKASLKIAEENAKAAQGAVDKFEEESSRAIKSVIESIDAGLDIFF</sequence>
<evidence type="ECO:0000256" key="1">
    <source>
        <dbReference type="SAM" id="Coils"/>
    </source>
</evidence>
<feature type="coiled-coil region" evidence="1">
    <location>
        <begin position="211"/>
        <end position="252"/>
    </location>
</feature>
<keyword evidence="1" id="KW-0175">Coiled coil</keyword>
<dbReference type="AlphaFoldDB" id="A0AAV1DB75"/>
<feature type="coiled-coil region" evidence="1">
    <location>
        <begin position="129"/>
        <end position="173"/>
    </location>
</feature>
<accession>A0AAV1DB75</accession>
<keyword evidence="4" id="KW-1185">Reference proteome</keyword>
<evidence type="ECO:0000313" key="4">
    <source>
        <dbReference type="Proteomes" id="UP001161247"/>
    </source>
</evidence>
<proteinExistence type="predicted"/>
<name>A0AAV1DB75_OLDCO</name>
<gene>
    <name evidence="3" type="ORF">OLC1_LOCUS13823</name>
</gene>
<feature type="region of interest" description="Disordered" evidence="2">
    <location>
        <begin position="95"/>
        <end position="114"/>
    </location>
</feature>
<dbReference type="Proteomes" id="UP001161247">
    <property type="component" value="Chromosome 5"/>
</dbReference>
<protein>
    <submittedName>
        <fullName evidence="3">OLC1v1003864C1</fullName>
    </submittedName>
</protein>
<evidence type="ECO:0000313" key="3">
    <source>
        <dbReference type="EMBL" id="CAI9105035.1"/>
    </source>
</evidence>
<reference evidence="3" key="1">
    <citation type="submission" date="2023-03" db="EMBL/GenBank/DDBJ databases">
        <authorList>
            <person name="Julca I."/>
        </authorList>
    </citation>
    <scope>NUCLEOTIDE SEQUENCE</scope>
</reference>
<dbReference type="EMBL" id="OX459122">
    <property type="protein sequence ID" value="CAI9105035.1"/>
    <property type="molecule type" value="Genomic_DNA"/>
</dbReference>
<organism evidence="3 4">
    <name type="scientific">Oldenlandia corymbosa var. corymbosa</name>
    <dbReference type="NCBI Taxonomy" id="529605"/>
    <lineage>
        <taxon>Eukaryota</taxon>
        <taxon>Viridiplantae</taxon>
        <taxon>Streptophyta</taxon>
        <taxon>Embryophyta</taxon>
        <taxon>Tracheophyta</taxon>
        <taxon>Spermatophyta</taxon>
        <taxon>Magnoliopsida</taxon>
        <taxon>eudicotyledons</taxon>
        <taxon>Gunneridae</taxon>
        <taxon>Pentapetalae</taxon>
        <taxon>asterids</taxon>
        <taxon>lamiids</taxon>
        <taxon>Gentianales</taxon>
        <taxon>Rubiaceae</taxon>
        <taxon>Rubioideae</taxon>
        <taxon>Spermacoceae</taxon>
        <taxon>Hedyotis-Oldenlandia complex</taxon>
        <taxon>Oldenlandia</taxon>
    </lineage>
</organism>
<evidence type="ECO:0000256" key="2">
    <source>
        <dbReference type="SAM" id="MobiDB-lite"/>
    </source>
</evidence>